<protein>
    <submittedName>
        <fullName evidence="2">Uncharacterized protein</fullName>
    </submittedName>
</protein>
<name>A0A9Q1Q4L5_9CARY</name>
<organism evidence="2 3">
    <name type="scientific">Carnegiea gigantea</name>
    <dbReference type="NCBI Taxonomy" id="171969"/>
    <lineage>
        <taxon>Eukaryota</taxon>
        <taxon>Viridiplantae</taxon>
        <taxon>Streptophyta</taxon>
        <taxon>Embryophyta</taxon>
        <taxon>Tracheophyta</taxon>
        <taxon>Spermatophyta</taxon>
        <taxon>Magnoliopsida</taxon>
        <taxon>eudicotyledons</taxon>
        <taxon>Gunneridae</taxon>
        <taxon>Pentapetalae</taxon>
        <taxon>Caryophyllales</taxon>
        <taxon>Cactineae</taxon>
        <taxon>Cactaceae</taxon>
        <taxon>Cactoideae</taxon>
        <taxon>Echinocereeae</taxon>
        <taxon>Carnegiea</taxon>
    </lineage>
</organism>
<dbReference type="EMBL" id="JAKOGI010000943">
    <property type="protein sequence ID" value="KAJ8429043.1"/>
    <property type="molecule type" value="Genomic_DNA"/>
</dbReference>
<comment type="caution">
    <text evidence="2">The sequence shown here is derived from an EMBL/GenBank/DDBJ whole genome shotgun (WGS) entry which is preliminary data.</text>
</comment>
<evidence type="ECO:0000256" key="1">
    <source>
        <dbReference type="SAM" id="MobiDB-lite"/>
    </source>
</evidence>
<feature type="region of interest" description="Disordered" evidence="1">
    <location>
        <begin position="19"/>
        <end position="59"/>
    </location>
</feature>
<gene>
    <name evidence="2" type="ORF">Cgig2_034072</name>
</gene>
<sequence>MVILKSRGDILFKIKFSTSRPHKPKSSFSNALQPPTPHSLGGNRGDHSRHSTPSPHPMFTEAIKFGEGHFDHSPNSSTASRNSPLLPLPLPNPDPMLIASLNKSNEEGFFRTSIQCLNIDSILLANPSTMANSKARINKDPLDAMEDVTMDDSPIQMACESQAGDLQDEDFGDTFLNLEPIQEIEMSSESFKRHRVE</sequence>
<proteinExistence type="predicted"/>
<evidence type="ECO:0000313" key="2">
    <source>
        <dbReference type="EMBL" id="KAJ8429043.1"/>
    </source>
</evidence>
<accession>A0A9Q1Q4L5</accession>
<reference evidence="2" key="1">
    <citation type="submission" date="2022-04" db="EMBL/GenBank/DDBJ databases">
        <title>Carnegiea gigantea Genome sequencing and assembly v2.</title>
        <authorList>
            <person name="Copetti D."/>
            <person name="Sanderson M.J."/>
            <person name="Burquez A."/>
            <person name="Wojciechowski M.F."/>
        </authorList>
    </citation>
    <scope>NUCLEOTIDE SEQUENCE</scope>
    <source>
        <strain evidence="2">SGP5-SGP5p</strain>
        <tissue evidence="2">Aerial part</tissue>
    </source>
</reference>
<keyword evidence="3" id="KW-1185">Reference proteome</keyword>
<dbReference type="Proteomes" id="UP001153076">
    <property type="component" value="Unassembled WGS sequence"/>
</dbReference>
<dbReference type="AlphaFoldDB" id="A0A9Q1Q4L5"/>
<evidence type="ECO:0000313" key="3">
    <source>
        <dbReference type="Proteomes" id="UP001153076"/>
    </source>
</evidence>